<evidence type="ECO:0000256" key="1">
    <source>
        <dbReference type="SAM" id="Phobius"/>
    </source>
</evidence>
<feature type="transmembrane region" description="Helical" evidence="1">
    <location>
        <begin position="231"/>
        <end position="264"/>
    </location>
</feature>
<evidence type="ECO:0000313" key="3">
    <source>
        <dbReference type="Proteomes" id="UP000037035"/>
    </source>
</evidence>
<dbReference type="Proteomes" id="UP000037035">
    <property type="component" value="Unassembled WGS sequence"/>
</dbReference>
<dbReference type="EMBL" id="LAVV01006403">
    <property type="protein sequence ID" value="KNZ60109.1"/>
    <property type="molecule type" value="Genomic_DNA"/>
</dbReference>
<keyword evidence="3" id="KW-1185">Reference proteome</keyword>
<dbReference type="AlphaFoldDB" id="A0A0L6VHA4"/>
<protein>
    <submittedName>
        <fullName evidence="2">Uncharacterized protein</fullName>
    </submittedName>
</protein>
<name>A0A0L6VHA4_9BASI</name>
<proteinExistence type="predicted"/>
<keyword evidence="1" id="KW-0472">Membrane</keyword>
<keyword evidence="1" id="KW-0812">Transmembrane</keyword>
<keyword evidence="1" id="KW-1133">Transmembrane helix</keyword>
<comment type="caution">
    <text evidence="2">The sequence shown here is derived from an EMBL/GenBank/DDBJ whole genome shotgun (WGS) entry which is preliminary data.</text>
</comment>
<accession>A0A0L6VHA4</accession>
<reference evidence="2 3" key="1">
    <citation type="submission" date="2015-08" db="EMBL/GenBank/DDBJ databases">
        <title>Next Generation Sequencing and Analysis of the Genome of Puccinia sorghi L Schw, the Causal Agent of Maize Common Rust.</title>
        <authorList>
            <person name="Rochi L."/>
            <person name="Burguener G."/>
            <person name="Darino M."/>
            <person name="Turjanski A."/>
            <person name="Kreff E."/>
            <person name="Dieguez M.J."/>
            <person name="Sacco F."/>
        </authorList>
    </citation>
    <scope>NUCLEOTIDE SEQUENCE [LARGE SCALE GENOMIC DNA]</scope>
    <source>
        <strain evidence="2 3">RO10H11247</strain>
    </source>
</reference>
<evidence type="ECO:0000313" key="2">
    <source>
        <dbReference type="EMBL" id="KNZ60109.1"/>
    </source>
</evidence>
<gene>
    <name evidence="2" type="ORF">VP01_1609g3</name>
</gene>
<sequence>MFKIIPQFEKTYKIITPVYDSFSPQSSPHQVELFELHHTTLLSFISLEKNSRVLKIFFFLLSLAHSISPKWIHLKPKLAGAFTPYELVFSLLPKIQPYLIDSIKLFEETYILTVVDRYRSKIAIQIPYRLLCYGTVLVVAIFRYKAVYNKIHYLLEVLKYANITISLAGTLNIQHKTTFTSNLNLGVFPWNLLGICLPPTQRQLLTMQRKELNISFKKLFEILKHFKSSSWYMVLTTFVFIHVIIFVENLLVTCISTLFLYFHIWPSCICLLQRTPVRHSSPTDQACRYISDYYLLLYFSSKIIPLSFTKFMILPFPCIVIGFTNWDYLQPPHPELAICVEAGDNPSWDTPGKSQTPPQKGGNVCRLPCCNQFITQQELHCYTQETALKHGLYTVFCGCKNRFITELHYLFLSEQNAIIASPFGVVRGDRITTSSPSPKKLNVAISVSYLILNYHMCNRVVHLLLNLQKEPANFMLHQEGLQKFYACGNNAMDREVQCGCGQTIDMQKLPGSFCCYSNLSPRVIQPSIDAQSLCILHIDCGKTSTYANRWCLNDSLAGACCIRAFMMNNCAWEMKMNILSLFLFRRIKMYRIYLRSFEECNYLVNVRYVYMTYLVDRPKSKGARIYVMIL</sequence>
<feature type="transmembrane region" description="Helical" evidence="1">
    <location>
        <begin position="126"/>
        <end position="144"/>
    </location>
</feature>
<organism evidence="2 3">
    <name type="scientific">Puccinia sorghi</name>
    <dbReference type="NCBI Taxonomy" id="27349"/>
    <lineage>
        <taxon>Eukaryota</taxon>
        <taxon>Fungi</taxon>
        <taxon>Dikarya</taxon>
        <taxon>Basidiomycota</taxon>
        <taxon>Pucciniomycotina</taxon>
        <taxon>Pucciniomycetes</taxon>
        <taxon>Pucciniales</taxon>
        <taxon>Pucciniaceae</taxon>
        <taxon>Puccinia</taxon>
    </lineage>
</organism>
<dbReference type="VEuPathDB" id="FungiDB:VP01_1609g3"/>